<evidence type="ECO:0000256" key="1">
    <source>
        <dbReference type="ARBA" id="ARBA00022679"/>
    </source>
</evidence>
<dbReference type="PROSITE" id="PS51186">
    <property type="entry name" value="GNAT"/>
    <property type="match status" value="1"/>
</dbReference>
<dbReference type="Proteomes" id="UP001499843">
    <property type="component" value="Unassembled WGS sequence"/>
</dbReference>
<evidence type="ECO:0000313" key="5">
    <source>
        <dbReference type="EMBL" id="GAA2215775.1"/>
    </source>
</evidence>
<dbReference type="PANTHER" id="PTHR43877">
    <property type="entry name" value="AMINOALKYLPHOSPHONATE N-ACETYLTRANSFERASE-RELATED-RELATED"/>
    <property type="match status" value="1"/>
</dbReference>
<reference evidence="6" key="1">
    <citation type="journal article" date="2019" name="Int. J. Syst. Evol. Microbiol.">
        <title>The Global Catalogue of Microorganisms (GCM) 10K type strain sequencing project: providing services to taxonomists for standard genome sequencing and annotation.</title>
        <authorList>
            <consortium name="The Broad Institute Genomics Platform"/>
            <consortium name="The Broad Institute Genome Sequencing Center for Infectious Disease"/>
            <person name="Wu L."/>
            <person name="Ma J."/>
        </authorList>
    </citation>
    <scope>NUCLEOTIDE SEQUENCE [LARGE SCALE GENOMIC DNA]</scope>
    <source>
        <strain evidence="6">JCM 16114</strain>
    </source>
</reference>
<dbReference type="InterPro" id="IPR036390">
    <property type="entry name" value="WH_DNA-bd_sf"/>
</dbReference>
<protein>
    <submittedName>
        <fullName evidence="5">Helix-turn-helix domain-containing GNAT family N-acetyltransferase</fullName>
    </submittedName>
</protein>
<evidence type="ECO:0000256" key="2">
    <source>
        <dbReference type="ARBA" id="ARBA00023315"/>
    </source>
</evidence>
<sequence length="296" mass="32206">MDATAIARVRRFQRTVTQRIGALDDGFMGRDRPLGQARLLWEIGHGGSEVRALRARLELDSGYLSRLLRALEADGLIVVEAGGPDGRVRTARLTPAGAAEWRELDRRSDESAAAMLAPLSAGQRERLVSAMAEVERLLAASMVEVGVLDPRHPAARHCLTAYVTELGGRFEGGFDPARSLPATDAELCPPAGMLLVATLHAEPVGCVALKLHPETATAELKRMWVDPSSRGLGLGRRLLAEAESHAAARGVRTLRLETNRALTEAIALYRSSGYAEVPAFNDERYAHHWFEKHLPS</sequence>
<dbReference type="SMART" id="SM00347">
    <property type="entry name" value="HTH_MARR"/>
    <property type="match status" value="1"/>
</dbReference>
<dbReference type="InterPro" id="IPR000835">
    <property type="entry name" value="HTH_MarR-typ"/>
</dbReference>
<dbReference type="Pfam" id="PF00583">
    <property type="entry name" value="Acetyltransf_1"/>
    <property type="match status" value="1"/>
</dbReference>
<organism evidence="5 6">
    <name type="scientific">Nonomuraea monospora</name>
    <dbReference type="NCBI Taxonomy" id="568818"/>
    <lineage>
        <taxon>Bacteria</taxon>
        <taxon>Bacillati</taxon>
        <taxon>Actinomycetota</taxon>
        <taxon>Actinomycetes</taxon>
        <taxon>Streptosporangiales</taxon>
        <taxon>Streptosporangiaceae</taxon>
        <taxon>Nonomuraea</taxon>
    </lineage>
</organism>
<dbReference type="SUPFAM" id="SSF55729">
    <property type="entry name" value="Acyl-CoA N-acyltransferases (Nat)"/>
    <property type="match status" value="1"/>
</dbReference>
<dbReference type="PANTHER" id="PTHR43877:SF2">
    <property type="entry name" value="AMINOALKYLPHOSPHONATE N-ACETYLTRANSFERASE-RELATED"/>
    <property type="match status" value="1"/>
</dbReference>
<name>A0ABP5PVL6_9ACTN</name>
<feature type="domain" description="HTH marR-type" evidence="3">
    <location>
        <begin position="1"/>
        <end position="136"/>
    </location>
</feature>
<keyword evidence="1" id="KW-0808">Transferase</keyword>
<evidence type="ECO:0000259" key="3">
    <source>
        <dbReference type="PROSITE" id="PS50995"/>
    </source>
</evidence>
<dbReference type="EMBL" id="BAAAQX010000054">
    <property type="protein sequence ID" value="GAA2215775.1"/>
    <property type="molecule type" value="Genomic_DNA"/>
</dbReference>
<keyword evidence="6" id="KW-1185">Reference proteome</keyword>
<dbReference type="SUPFAM" id="SSF46785">
    <property type="entry name" value="Winged helix' DNA-binding domain"/>
    <property type="match status" value="1"/>
</dbReference>
<dbReference type="PROSITE" id="PS50995">
    <property type="entry name" value="HTH_MARR_2"/>
    <property type="match status" value="1"/>
</dbReference>
<dbReference type="Pfam" id="PF12802">
    <property type="entry name" value="MarR_2"/>
    <property type="match status" value="1"/>
</dbReference>
<keyword evidence="2" id="KW-0012">Acyltransferase</keyword>
<evidence type="ECO:0000313" key="6">
    <source>
        <dbReference type="Proteomes" id="UP001499843"/>
    </source>
</evidence>
<dbReference type="Gene3D" id="3.40.630.30">
    <property type="match status" value="1"/>
</dbReference>
<accession>A0ABP5PVL6</accession>
<dbReference type="InterPro" id="IPR050832">
    <property type="entry name" value="Bact_Acetyltransf"/>
</dbReference>
<dbReference type="InterPro" id="IPR016181">
    <property type="entry name" value="Acyl_CoA_acyltransferase"/>
</dbReference>
<proteinExistence type="predicted"/>
<gene>
    <name evidence="5" type="ORF">GCM10009850_112430</name>
</gene>
<comment type="caution">
    <text evidence="5">The sequence shown here is derived from an EMBL/GenBank/DDBJ whole genome shotgun (WGS) entry which is preliminary data.</text>
</comment>
<evidence type="ECO:0000259" key="4">
    <source>
        <dbReference type="PROSITE" id="PS51186"/>
    </source>
</evidence>
<dbReference type="Gene3D" id="1.10.10.10">
    <property type="entry name" value="Winged helix-like DNA-binding domain superfamily/Winged helix DNA-binding domain"/>
    <property type="match status" value="1"/>
</dbReference>
<dbReference type="RefSeq" id="WP_344494769.1">
    <property type="nucleotide sequence ID" value="NZ_BAAAQX010000054.1"/>
</dbReference>
<dbReference type="InterPro" id="IPR036388">
    <property type="entry name" value="WH-like_DNA-bd_sf"/>
</dbReference>
<feature type="domain" description="N-acetyltransferase" evidence="4">
    <location>
        <begin position="150"/>
        <end position="295"/>
    </location>
</feature>
<dbReference type="InterPro" id="IPR000182">
    <property type="entry name" value="GNAT_dom"/>
</dbReference>